<sequence>MLSGANPAFSSPPPELPFPYARPTLAGRAPPRAPSTQIAALDGYVSPREVDKRVAPSRPAPQQSPYPPHPSLSPLSEYHSGFSDAELGSRSSTANHRRQQSFPNLLPAAFRSRTPSPVRKQTRLQEPMPLTGDGRPGARVDSPKGGIASWFGAGAAPRDDESAADTTPTKLRRNTGASVDPTTPKSSVTTTASRFMSALSSRFASTPVSPIIDDELCNLNVEAALFPPSSPNSPNGDRDTFSPAAFKNLQMNAVGLLNRMQSAYRDRVATVKELQAEKLAQREEMEEAETRARHLKMQLEGMARKAQEQEREMKLLMEELAAERRARVEMEKCLSEGSMISEDLGVDEERRRRKWVRKSGETVKSEASFDTDDESAESESVFSRCRSPTLTIGEAMDGTATPQHQQVLHVRNSSSIGLPGRPRTQPQKEMTAFQKIIKGIAGDAEEQAVNECRNCKGQDASVAWDTVGLLRDENRHLKQRVGELEVAVEGALDLVNGIGLRC</sequence>
<dbReference type="AlphaFoldDB" id="A0AAJ0BDH9"/>
<proteinExistence type="predicted"/>
<dbReference type="EMBL" id="MU839832">
    <property type="protein sequence ID" value="KAK1756032.1"/>
    <property type="molecule type" value="Genomic_DNA"/>
</dbReference>
<dbReference type="Proteomes" id="UP001239445">
    <property type="component" value="Unassembled WGS sequence"/>
</dbReference>
<keyword evidence="1" id="KW-0175">Coiled coil</keyword>
<gene>
    <name evidence="3" type="ORF">QBC47DRAFT_178528</name>
</gene>
<name>A0AAJ0BDH9_9PEZI</name>
<evidence type="ECO:0000256" key="1">
    <source>
        <dbReference type="SAM" id="Coils"/>
    </source>
</evidence>
<evidence type="ECO:0000313" key="4">
    <source>
        <dbReference type="Proteomes" id="UP001239445"/>
    </source>
</evidence>
<feature type="coiled-coil region" evidence="1">
    <location>
        <begin position="271"/>
        <end position="326"/>
    </location>
</feature>
<keyword evidence="4" id="KW-1185">Reference proteome</keyword>
<feature type="region of interest" description="Disordered" evidence="2">
    <location>
        <begin position="354"/>
        <end position="382"/>
    </location>
</feature>
<feature type="compositionally biased region" description="Polar residues" evidence="2">
    <location>
        <begin position="164"/>
        <end position="188"/>
    </location>
</feature>
<protein>
    <submittedName>
        <fullName evidence="3">Uncharacterized protein</fullName>
    </submittedName>
</protein>
<organism evidence="3 4">
    <name type="scientific">Echria macrotheca</name>
    <dbReference type="NCBI Taxonomy" id="438768"/>
    <lineage>
        <taxon>Eukaryota</taxon>
        <taxon>Fungi</taxon>
        <taxon>Dikarya</taxon>
        <taxon>Ascomycota</taxon>
        <taxon>Pezizomycotina</taxon>
        <taxon>Sordariomycetes</taxon>
        <taxon>Sordariomycetidae</taxon>
        <taxon>Sordariales</taxon>
        <taxon>Schizotheciaceae</taxon>
        <taxon>Echria</taxon>
    </lineage>
</organism>
<evidence type="ECO:0000313" key="3">
    <source>
        <dbReference type="EMBL" id="KAK1756032.1"/>
    </source>
</evidence>
<reference evidence="3" key="1">
    <citation type="submission" date="2023-06" db="EMBL/GenBank/DDBJ databases">
        <title>Genome-scale phylogeny and comparative genomics of the fungal order Sordariales.</title>
        <authorList>
            <consortium name="Lawrence Berkeley National Laboratory"/>
            <person name="Hensen N."/>
            <person name="Bonometti L."/>
            <person name="Westerberg I."/>
            <person name="Brannstrom I.O."/>
            <person name="Guillou S."/>
            <person name="Cros-Aarteil S."/>
            <person name="Calhoun S."/>
            <person name="Haridas S."/>
            <person name="Kuo A."/>
            <person name="Mondo S."/>
            <person name="Pangilinan J."/>
            <person name="Riley R."/>
            <person name="Labutti K."/>
            <person name="Andreopoulos B."/>
            <person name="Lipzen A."/>
            <person name="Chen C."/>
            <person name="Yanf M."/>
            <person name="Daum C."/>
            <person name="Ng V."/>
            <person name="Clum A."/>
            <person name="Steindorff A."/>
            <person name="Ohm R."/>
            <person name="Martin F."/>
            <person name="Silar P."/>
            <person name="Natvig D."/>
            <person name="Lalanne C."/>
            <person name="Gautier V."/>
            <person name="Ament-Velasquez S.L."/>
            <person name="Kruys A."/>
            <person name="Hutchinson M.I."/>
            <person name="Powell A.J."/>
            <person name="Barry K."/>
            <person name="Miller A.N."/>
            <person name="Grigoriev I.V."/>
            <person name="Debuchy R."/>
            <person name="Gladieux P."/>
            <person name="Thoren M.H."/>
            <person name="Johannesson H."/>
        </authorList>
    </citation>
    <scope>NUCLEOTIDE SEQUENCE</scope>
    <source>
        <strain evidence="3">PSN4</strain>
    </source>
</reference>
<evidence type="ECO:0000256" key="2">
    <source>
        <dbReference type="SAM" id="MobiDB-lite"/>
    </source>
</evidence>
<feature type="region of interest" description="Disordered" evidence="2">
    <location>
        <begin position="1"/>
        <end position="188"/>
    </location>
</feature>
<comment type="caution">
    <text evidence="3">The sequence shown here is derived from an EMBL/GenBank/DDBJ whole genome shotgun (WGS) entry which is preliminary data.</text>
</comment>
<accession>A0AAJ0BDH9</accession>
<feature type="compositionally biased region" description="Pro residues" evidence="2">
    <location>
        <begin position="58"/>
        <end position="71"/>
    </location>
</feature>